<dbReference type="InterPro" id="IPR012675">
    <property type="entry name" value="Beta-grasp_dom_sf"/>
</dbReference>
<dbReference type="PANTHER" id="PTHR42895:SF1">
    <property type="entry name" value="IRON-SULFUR CLUSTER PROTEIN"/>
    <property type="match status" value="1"/>
</dbReference>
<dbReference type="Pfam" id="PF17650">
    <property type="entry name" value="RACo_linker"/>
    <property type="match status" value="1"/>
</dbReference>
<dbReference type="InterPro" id="IPR027980">
    <property type="entry name" value="RACo_C"/>
</dbReference>
<reference evidence="2 3" key="1">
    <citation type="submission" date="2022-08" db="EMBL/GenBank/DDBJ databases">
        <title>Proteogenomics of the novel Dehalobacterium formicoaceticum strain EZ94 highlights a key role of methyltransferases during anaerobic dichloromethane degradation.</title>
        <authorList>
            <person name="Wasmund K."/>
        </authorList>
    </citation>
    <scope>NUCLEOTIDE SEQUENCE [LARGE SCALE GENOMIC DNA]</scope>
    <source>
        <strain evidence="2 3">EZ94</strain>
    </source>
</reference>
<dbReference type="RefSeq" id="WP_089609519.1">
    <property type="nucleotide sequence ID" value="NZ_CP022121.1"/>
</dbReference>
<sequence length="598" mass="64274">MEEKFKILFLPDDKEFEVTAGISVLQAAGMAGVELDGPCGGNGTCGKCRVRVMKEQGGAQWALACKTIIDRDMTVEIPQLEVSVHRKNELTLADLNVQIDSGISAKVVTVSKPSLENQHPDAKRFLIAMDNDTLELGTEVLRALPKTVRDKEAKGMVTAILCGNKVLAVEAGDTSQRLYGIAVDIGTTSVVVALMDLRSGETVAIASAGNPQTTFGADVIARIEHVMNNEDGLEVLNRRVIKTINRLTEKLAQDIGITPMEIYQMTMVGNTTMSHLFMKIDPTYLAVSPFIPVVSERVWFEARELNIEIAPQAPVYVTPSVAGYVGGDTIGVIMSTDIYQKKGIYLAIDIGTNGELVLSRDGEMASCSTAAGPAFEGAQIKFGMRAADGAIEKVTILENGEVEIGVIGNQPPKGICGSGLMDVVSEMARAGVIDSTGRLCTAENPGDLPPALQKRLGSNEEYGPYFILSFAEDNMGEEVVLTQKDVRELQLAKAALAAGIQVLLQHFNLSAQDLDEVLLAGAFGSYINKYSALGIGLLPAIDANKINSVGNAAGTGARMELISQEIRQEAEKVARRVEHLELSTRADFQEYFINCLSF</sequence>
<feature type="domain" description="2Fe-2S ferredoxin-type" evidence="1">
    <location>
        <begin position="5"/>
        <end position="81"/>
    </location>
</feature>
<name>A0ABT1XZH2_9FIRM</name>
<dbReference type="SUPFAM" id="SSF54292">
    <property type="entry name" value="2Fe-2S ferredoxin-like"/>
    <property type="match status" value="1"/>
</dbReference>
<evidence type="ECO:0000259" key="1">
    <source>
        <dbReference type="PROSITE" id="PS51085"/>
    </source>
</evidence>
<dbReference type="InterPro" id="IPR040506">
    <property type="entry name" value="RACo_linker"/>
</dbReference>
<dbReference type="Gene3D" id="3.10.20.880">
    <property type="match status" value="1"/>
</dbReference>
<proteinExistence type="predicted"/>
<dbReference type="InterPro" id="IPR036010">
    <property type="entry name" value="2Fe-2S_ferredoxin-like_sf"/>
</dbReference>
<dbReference type="InterPro" id="IPR042259">
    <property type="entry name" value="Raco-like_middle_sf"/>
</dbReference>
<dbReference type="InterPro" id="IPR001041">
    <property type="entry name" value="2Fe-2S_ferredoxin-type"/>
</dbReference>
<dbReference type="PANTHER" id="PTHR42895">
    <property type="entry name" value="IRON-SULFUR CLUSTER-BINDING PROTEIN-RELATED"/>
    <property type="match status" value="1"/>
</dbReference>
<dbReference type="InterPro" id="IPR041414">
    <property type="entry name" value="Raco-like_middle"/>
</dbReference>
<keyword evidence="3" id="KW-1185">Reference proteome</keyword>
<protein>
    <submittedName>
        <fullName evidence="2">ASKHA domain-containing protein</fullName>
    </submittedName>
</protein>
<dbReference type="Pfam" id="PF00111">
    <property type="entry name" value="Fer2"/>
    <property type="match status" value="1"/>
</dbReference>
<dbReference type="CDD" id="cd00207">
    <property type="entry name" value="fer2"/>
    <property type="match status" value="1"/>
</dbReference>
<comment type="caution">
    <text evidence="2">The sequence shown here is derived from an EMBL/GenBank/DDBJ whole genome shotgun (WGS) entry which is preliminary data.</text>
</comment>
<dbReference type="EMBL" id="JANPWE010000001">
    <property type="protein sequence ID" value="MCR6544010.1"/>
    <property type="molecule type" value="Genomic_DNA"/>
</dbReference>
<dbReference type="InterPro" id="IPR052911">
    <property type="entry name" value="Corrinoid_activation_enz"/>
</dbReference>
<dbReference type="Pfam" id="PF14574">
    <property type="entry name" value="RACo_C_ter"/>
    <property type="match status" value="1"/>
</dbReference>
<evidence type="ECO:0000313" key="2">
    <source>
        <dbReference type="EMBL" id="MCR6544010.1"/>
    </source>
</evidence>
<dbReference type="Pfam" id="PF17651">
    <property type="entry name" value="Raco_middle"/>
    <property type="match status" value="1"/>
</dbReference>
<dbReference type="Proteomes" id="UP001524944">
    <property type="component" value="Unassembled WGS sequence"/>
</dbReference>
<evidence type="ECO:0000313" key="3">
    <source>
        <dbReference type="Proteomes" id="UP001524944"/>
    </source>
</evidence>
<accession>A0ABT1XZH2</accession>
<dbReference type="PROSITE" id="PS51085">
    <property type="entry name" value="2FE2S_FER_2"/>
    <property type="match status" value="1"/>
</dbReference>
<dbReference type="Gene3D" id="3.10.20.30">
    <property type="match status" value="1"/>
</dbReference>
<gene>
    <name evidence="2" type="ORF">NVS47_00490</name>
</gene>
<organism evidence="2 3">
    <name type="scientific">Dehalobacterium formicoaceticum</name>
    <dbReference type="NCBI Taxonomy" id="51515"/>
    <lineage>
        <taxon>Bacteria</taxon>
        <taxon>Bacillati</taxon>
        <taxon>Bacillota</taxon>
        <taxon>Clostridia</taxon>
        <taxon>Eubacteriales</taxon>
        <taxon>Peptococcaceae</taxon>
        <taxon>Dehalobacterium</taxon>
    </lineage>
</organism>
<dbReference type="Gene3D" id="3.30.420.480">
    <property type="entry name" value="Domain of unknown function (DUF4445)"/>
    <property type="match status" value="1"/>
</dbReference>